<organism evidence="2 3">
    <name type="scientific">Piromyces finnis</name>
    <dbReference type="NCBI Taxonomy" id="1754191"/>
    <lineage>
        <taxon>Eukaryota</taxon>
        <taxon>Fungi</taxon>
        <taxon>Fungi incertae sedis</taxon>
        <taxon>Chytridiomycota</taxon>
        <taxon>Chytridiomycota incertae sedis</taxon>
        <taxon>Neocallimastigomycetes</taxon>
        <taxon>Neocallimastigales</taxon>
        <taxon>Neocallimastigaceae</taxon>
        <taxon>Piromyces</taxon>
    </lineage>
</organism>
<reference evidence="2 3" key="2">
    <citation type="submission" date="2016-08" db="EMBL/GenBank/DDBJ databases">
        <title>Pervasive Adenine N6-methylation of Active Genes in Fungi.</title>
        <authorList>
            <consortium name="DOE Joint Genome Institute"/>
            <person name="Mondo S.J."/>
            <person name="Dannebaum R.O."/>
            <person name="Kuo R.C."/>
            <person name="Labutti K."/>
            <person name="Haridas S."/>
            <person name="Kuo A."/>
            <person name="Salamov A."/>
            <person name="Ahrendt S.R."/>
            <person name="Lipzen A."/>
            <person name="Sullivan W."/>
            <person name="Andreopoulos W.B."/>
            <person name="Clum A."/>
            <person name="Lindquist E."/>
            <person name="Daum C."/>
            <person name="Ramamoorthy G.K."/>
            <person name="Gryganskyi A."/>
            <person name="Culley D."/>
            <person name="Magnuson J.K."/>
            <person name="James T.Y."/>
            <person name="O'Malley M.A."/>
            <person name="Stajich J.E."/>
            <person name="Spatafora J.W."/>
            <person name="Visel A."/>
            <person name="Grigoriev I.V."/>
        </authorList>
    </citation>
    <scope>NUCLEOTIDE SEQUENCE [LARGE SCALE GENOMIC DNA]</scope>
    <source>
        <strain evidence="3">finn</strain>
    </source>
</reference>
<dbReference type="STRING" id="1754191.A0A1Y1UU17"/>
<feature type="region of interest" description="Disordered" evidence="1">
    <location>
        <begin position="1"/>
        <end position="26"/>
    </location>
</feature>
<keyword evidence="3" id="KW-1185">Reference proteome</keyword>
<evidence type="ECO:0008006" key="4">
    <source>
        <dbReference type="Google" id="ProtNLM"/>
    </source>
</evidence>
<evidence type="ECO:0000256" key="1">
    <source>
        <dbReference type="SAM" id="MobiDB-lite"/>
    </source>
</evidence>
<protein>
    <recommendedName>
        <fullName evidence="4">MCM domain-containing protein</fullName>
    </recommendedName>
</protein>
<dbReference type="Gene3D" id="3.40.50.300">
    <property type="entry name" value="P-loop containing nucleotide triphosphate hydrolases"/>
    <property type="match status" value="1"/>
</dbReference>
<name>A0A1Y1UU17_9FUNG</name>
<dbReference type="OrthoDB" id="2015372at2759"/>
<proteinExistence type="predicted"/>
<comment type="caution">
    <text evidence="2">The sequence shown here is derived from an EMBL/GenBank/DDBJ whole genome shotgun (WGS) entry which is preliminary data.</text>
</comment>
<evidence type="ECO:0000313" key="3">
    <source>
        <dbReference type="Proteomes" id="UP000193719"/>
    </source>
</evidence>
<gene>
    <name evidence="2" type="ORF">BCR36DRAFT_364142</name>
</gene>
<feature type="non-terminal residue" evidence="2">
    <location>
        <position position="932"/>
    </location>
</feature>
<accession>A0A1Y1UU17</accession>
<feature type="compositionally biased region" description="Basic residues" evidence="1">
    <location>
        <begin position="1"/>
        <end position="12"/>
    </location>
</feature>
<reference evidence="2 3" key="1">
    <citation type="submission" date="2016-08" db="EMBL/GenBank/DDBJ databases">
        <title>Genomes of anaerobic fungi encode conserved fungal cellulosomes for biomass hydrolysis.</title>
        <authorList>
            <consortium name="DOE Joint Genome Institute"/>
            <person name="Haitjema C.H."/>
            <person name="Gilmore S.P."/>
            <person name="Henske J.K."/>
            <person name="Solomon K.V."/>
            <person name="De Groot R."/>
            <person name="Kuo A."/>
            <person name="Mondo S.J."/>
            <person name="Salamov A.A."/>
            <person name="Labutti K."/>
            <person name="Zhao Z."/>
            <person name="Chiniquy J."/>
            <person name="Barry K."/>
            <person name="Brewer H.M."/>
            <person name="Purvine S.O."/>
            <person name="Wright A.T."/>
            <person name="Boxma B."/>
            <person name="Van Alen T."/>
            <person name="Hackstein J.H."/>
            <person name="Baker S.E."/>
            <person name="Grigoriev I.V."/>
            <person name="O'Malley M.A."/>
        </authorList>
    </citation>
    <scope>NUCLEOTIDE SEQUENCE [LARGE SCALE GENOMIC DNA]</scope>
    <source>
        <strain evidence="3">finn</strain>
    </source>
</reference>
<dbReference type="EMBL" id="MCFH01000085">
    <property type="protein sequence ID" value="ORX41512.1"/>
    <property type="molecule type" value="Genomic_DNA"/>
</dbReference>
<dbReference type="Proteomes" id="UP000193719">
    <property type="component" value="Unassembled WGS sequence"/>
</dbReference>
<sequence>MNGKIYNKKRNKKEQELLPDENDELSQVIPSLFSDEEYQEYHEHEIEDDDEKDKTVVPDQSKNSINEKLTTTKRKKIIYKTKTKTNKKQKKNTYNNQNQLNNDKIEEQLSLTLININQNEIEEDDDEIDEIEKEQNSPLTYNAIINDIPIPTDNNDYNHPFNNNHNSQYNNNILYDSDEEEDRAMLEDFQTNDTYIEIKNYLSKYHMEDIINSIEKYEQKKQYNDHNSHQFYVVYLIDIYHISNYNMTIGNDIIQGFKNDIKKYFECATLSLLESHLFMNKINVSNLKKKINLNIRFKNIPSTDISIISNLQDTINRFFFHGLTIIHENNFYNIKGIITTLYLPEYYVKYHTFICNNSACKRFQKKKMLHQTYSYNFTSNGIELEPNLVDKRFIENNICTYCKHPRKEIVEERIGTLIQKGMISVLEKNGCYYNTCTIFIEGEDLVNSVFVGDIVNIIGILERQKSLNIKSKPKQFYNDFYIKVNNMWSCSYISTLKTNKELLEKHINQSYIPKSISFFLQLNLSPFAFTQRLVDYFCEEIVPAAMWRKTKLIILLSLVSTPSDPKLSFHYLIEWEKNSFQSINEKLHLMFVVDDFHPLFLRLIESSQKMRRNHNLILEEKNKYKPLVKIYTTSDKNIKCPSYIDGGNICYAKDGILKVPFSNLSSKEINHIISVMGNQVNVPIQGSQIECFVPFVNTTVIWGLYDIQYLNIQNKKGKGFPIKYIKDTLLNKNDVFSINFSNFNLYSFLRMEPNKSFDTLIGNDLVETMCVMEKTKEEEEEEEETDLPIPDITREDFIFYINTVSNIDVKISDECNTLIKNYCHVYRTKTKLTVELSSVIHMFQKLINITKCHSRLCFRNVAIIDDALIAIIIYEESMAVLEKASSLLAFSSLPNDFENFSFYGSLTLAERVSCYQNRKKDLSNFNKIVKND</sequence>
<dbReference type="AlphaFoldDB" id="A0A1Y1UU17"/>
<evidence type="ECO:0000313" key="2">
    <source>
        <dbReference type="EMBL" id="ORX41512.1"/>
    </source>
</evidence>
<dbReference type="InterPro" id="IPR027417">
    <property type="entry name" value="P-loop_NTPase"/>
</dbReference>